<feature type="transmembrane region" description="Helical" evidence="1">
    <location>
        <begin position="212"/>
        <end position="233"/>
    </location>
</feature>
<feature type="transmembrane region" description="Helical" evidence="1">
    <location>
        <begin position="100"/>
        <end position="128"/>
    </location>
</feature>
<keyword evidence="1" id="KW-0472">Membrane</keyword>
<feature type="transmembrane region" description="Helical" evidence="1">
    <location>
        <begin position="326"/>
        <end position="345"/>
    </location>
</feature>
<feature type="transmembrane region" description="Helical" evidence="1">
    <location>
        <begin position="352"/>
        <end position="372"/>
    </location>
</feature>
<accession>A0ABR8V9A7</accession>
<proteinExistence type="predicted"/>
<dbReference type="Pfam" id="PF04235">
    <property type="entry name" value="DUF418"/>
    <property type="match status" value="1"/>
</dbReference>
<dbReference type="InterPro" id="IPR052529">
    <property type="entry name" value="Bact_Transport_Assoc"/>
</dbReference>
<dbReference type="InterPro" id="IPR007349">
    <property type="entry name" value="DUF418"/>
</dbReference>
<sequence length="395" mass="45909">MGTPIQKKERILAVDALRGFAVMGIVLLHNIEHFNFYSFPPPATGLLGWFDTHIWNTLFFLFSGKAYAIFALLFGFTFYLQSRSSEKRGEDFKNRYMWRLLLLLGFGFINASFFPGEILVLYAILGFVLVPVRHWSNKAVFILALFLMLQPLEWVKVICAVVNPEFAPKQMIYSLGDVYPQLGGTSWWEMVKANFVTGQLASLNWAWCYGRVFQTSSLFMFGMLLGRMGYFSASAPESLSRSRSFWRRVLYVSIPSAFVMYFVKEFVFSQIDSKFILETMKTILNSWYNLFFMLTLVSAFLLLYWANNGKVQRWLAPYGQMSLTDYVMQSVIGSFLYFGYGLALHKVCGNTYSFLIGCVFFLAQLAFAHWWFRHYRRGPLETIWHKLTWMGSRNK</sequence>
<dbReference type="EMBL" id="JACSPQ010000001">
    <property type="protein sequence ID" value="MBD8001359.1"/>
    <property type="molecule type" value="Genomic_DNA"/>
</dbReference>
<evidence type="ECO:0000259" key="2">
    <source>
        <dbReference type="Pfam" id="PF04235"/>
    </source>
</evidence>
<dbReference type="PANTHER" id="PTHR30590">
    <property type="entry name" value="INNER MEMBRANE PROTEIN"/>
    <property type="match status" value="1"/>
</dbReference>
<feature type="transmembrane region" description="Helical" evidence="1">
    <location>
        <begin position="284"/>
        <end position="306"/>
    </location>
</feature>
<feature type="transmembrane region" description="Helical" evidence="1">
    <location>
        <begin position="12"/>
        <end position="31"/>
    </location>
</feature>
<dbReference type="Proteomes" id="UP000616346">
    <property type="component" value="Unassembled WGS sequence"/>
</dbReference>
<evidence type="ECO:0000313" key="4">
    <source>
        <dbReference type="Proteomes" id="UP000616346"/>
    </source>
</evidence>
<organism evidence="3 4">
    <name type="scientific">Phocaeicola faecium</name>
    <dbReference type="NCBI Taxonomy" id="2762213"/>
    <lineage>
        <taxon>Bacteria</taxon>
        <taxon>Pseudomonadati</taxon>
        <taxon>Bacteroidota</taxon>
        <taxon>Bacteroidia</taxon>
        <taxon>Bacteroidales</taxon>
        <taxon>Bacteroidaceae</taxon>
        <taxon>Phocaeicola</taxon>
    </lineage>
</organism>
<feature type="domain" description="DUF418" evidence="2">
    <location>
        <begin position="239"/>
        <end position="390"/>
    </location>
</feature>
<dbReference type="RefSeq" id="WP_191709628.1">
    <property type="nucleotide sequence ID" value="NZ_JACSPQ010000001.1"/>
</dbReference>
<evidence type="ECO:0000256" key="1">
    <source>
        <dbReference type="SAM" id="Phobius"/>
    </source>
</evidence>
<feature type="transmembrane region" description="Helical" evidence="1">
    <location>
        <begin position="140"/>
        <end position="162"/>
    </location>
</feature>
<keyword evidence="1" id="KW-1133">Transmembrane helix</keyword>
<reference evidence="3 4" key="1">
    <citation type="submission" date="2020-08" db="EMBL/GenBank/DDBJ databases">
        <title>A Genomic Blueprint of the Chicken Gut Microbiome.</title>
        <authorList>
            <person name="Gilroy R."/>
            <person name="Ravi A."/>
            <person name="Getino M."/>
            <person name="Pursley I."/>
            <person name="Horton D.L."/>
            <person name="Alikhan N.-F."/>
            <person name="Baker D."/>
            <person name="Gharbi K."/>
            <person name="Hall N."/>
            <person name="Watson M."/>
            <person name="Adriaenssens E.M."/>
            <person name="Foster-Nyarko E."/>
            <person name="Jarju S."/>
            <person name="Secka A."/>
            <person name="Antonio M."/>
            <person name="Oren A."/>
            <person name="Chaudhuri R."/>
            <person name="La Ragione R.M."/>
            <person name="Hildebrand F."/>
            <person name="Pallen M.J."/>
        </authorList>
    </citation>
    <scope>NUCLEOTIDE SEQUENCE [LARGE SCALE GENOMIC DNA]</scope>
    <source>
        <strain evidence="3 4">Sa1YUN3</strain>
    </source>
</reference>
<dbReference type="PANTHER" id="PTHR30590:SF2">
    <property type="entry name" value="INNER MEMBRANE PROTEIN"/>
    <property type="match status" value="1"/>
</dbReference>
<gene>
    <name evidence="3" type="ORF">H9626_03890</name>
</gene>
<protein>
    <submittedName>
        <fullName evidence="3">DUF418 domain-containing protein</fullName>
    </submittedName>
</protein>
<comment type="caution">
    <text evidence="3">The sequence shown here is derived from an EMBL/GenBank/DDBJ whole genome shotgun (WGS) entry which is preliminary data.</text>
</comment>
<evidence type="ECO:0000313" key="3">
    <source>
        <dbReference type="EMBL" id="MBD8001359.1"/>
    </source>
</evidence>
<feature type="transmembrane region" description="Helical" evidence="1">
    <location>
        <begin position="245"/>
        <end position="263"/>
    </location>
</feature>
<keyword evidence="1" id="KW-0812">Transmembrane</keyword>
<feature type="transmembrane region" description="Helical" evidence="1">
    <location>
        <begin position="58"/>
        <end position="80"/>
    </location>
</feature>
<keyword evidence="4" id="KW-1185">Reference proteome</keyword>
<name>A0ABR8V9A7_9BACT</name>